<dbReference type="InterPro" id="IPR051876">
    <property type="entry name" value="ODA-DC/CCD"/>
</dbReference>
<feature type="domain" description="ODAD1 central coiled coil region" evidence="2">
    <location>
        <begin position="135"/>
        <end position="408"/>
    </location>
</feature>
<evidence type="ECO:0000313" key="3">
    <source>
        <dbReference type="EMBL" id="VVC45094.1"/>
    </source>
</evidence>
<dbReference type="AlphaFoldDB" id="A0A5E4NRC6"/>
<dbReference type="Proteomes" id="UP000325440">
    <property type="component" value="Unassembled WGS sequence"/>
</dbReference>
<gene>
    <name evidence="3" type="ORF">CINCED_3A019499</name>
</gene>
<organism evidence="3 4">
    <name type="scientific">Cinara cedri</name>
    <dbReference type="NCBI Taxonomy" id="506608"/>
    <lineage>
        <taxon>Eukaryota</taxon>
        <taxon>Metazoa</taxon>
        <taxon>Ecdysozoa</taxon>
        <taxon>Arthropoda</taxon>
        <taxon>Hexapoda</taxon>
        <taxon>Insecta</taxon>
        <taxon>Pterygota</taxon>
        <taxon>Neoptera</taxon>
        <taxon>Paraneoptera</taxon>
        <taxon>Hemiptera</taxon>
        <taxon>Sternorrhyncha</taxon>
        <taxon>Aphidomorpha</taxon>
        <taxon>Aphidoidea</taxon>
        <taxon>Aphididae</taxon>
        <taxon>Lachninae</taxon>
        <taxon>Cinara</taxon>
    </lineage>
</organism>
<evidence type="ECO:0000256" key="1">
    <source>
        <dbReference type="ARBA" id="ARBA00023054"/>
    </source>
</evidence>
<keyword evidence="1" id="KW-0175">Coiled coil</keyword>
<dbReference type="Pfam" id="PF21773">
    <property type="entry name" value="ODAD1_CC"/>
    <property type="match status" value="1"/>
</dbReference>
<evidence type="ECO:0000259" key="2">
    <source>
        <dbReference type="Pfam" id="PF21773"/>
    </source>
</evidence>
<dbReference type="InterPro" id="IPR049258">
    <property type="entry name" value="ODAD1_CC"/>
</dbReference>
<evidence type="ECO:0000313" key="4">
    <source>
        <dbReference type="Proteomes" id="UP000325440"/>
    </source>
</evidence>
<keyword evidence="4" id="KW-1185">Reference proteome</keyword>
<reference evidence="3 4" key="1">
    <citation type="submission" date="2019-08" db="EMBL/GenBank/DDBJ databases">
        <authorList>
            <person name="Alioto T."/>
            <person name="Alioto T."/>
            <person name="Gomez Garrido J."/>
        </authorList>
    </citation>
    <scope>NUCLEOTIDE SEQUENCE [LARGE SCALE GENOMIC DNA]</scope>
</reference>
<dbReference type="PANTHER" id="PTHR21694">
    <property type="entry name" value="COILED-COIL DOMAIN-CONTAINING PROTEIN 63"/>
    <property type="match status" value="1"/>
</dbReference>
<sequence>MTKDVIPKAENTDEIVEENLLKHTFIAKRQVLRRNQVPMKFRNNLTSAIKQTEKERSELVKNLNVTLQPSKLKEEDLDQKEILELYNQERLAYAKLKQLRKYYIDLNQEVGRWQKKESKKQNQVNHFEMRMDKEQKTYGDMEKALYRKINTYNDGVKKQKELRELYEGLRRETSQKRDIYDSLIFQLNKEAKITVNVAEEAIKSCQERENTITALEILKESNETERRQREEKMFMTKYKLRNDLDQNECLEIKHAFRHNRHKNNMKTEQENLKKENRRRNALAFIKYLIRIEGDVNLKTITDNIEKMKLDKKSLFRLLIFFEQQFSELERTMGLDKEMVADKTQSNVNSYELYECQIKKYLEKIQTNEQVIKEKKTFINSLQNLYDEVNERIYGIFQALRCDPSAVEQFGVVEMPNEYNIIDYAKEMEKKSVELLYKVNCIENSCLTGQNEDPLTSDAESKENLITKDYNCIEIKMHRFLDMADNATLPVPVNKLDLGYTPSPCPHCVETRFLEDGPCNLLSPSEMNMIKPSSKVRKSNTCCPEVLKRLDFKNINPKVAVLLHDKNNCRKTQ</sequence>
<dbReference type="OrthoDB" id="6594413at2759"/>
<dbReference type="PANTHER" id="PTHR21694:SF18">
    <property type="entry name" value="COILED-COIL DOMAIN-CONTAINING PROTEIN 63"/>
    <property type="match status" value="1"/>
</dbReference>
<name>A0A5E4NRC6_9HEMI</name>
<dbReference type="EMBL" id="CABPRJ010002394">
    <property type="protein sequence ID" value="VVC45094.1"/>
    <property type="molecule type" value="Genomic_DNA"/>
</dbReference>
<proteinExistence type="predicted"/>
<protein>
    <recommendedName>
        <fullName evidence="2">ODAD1 central coiled coil region domain-containing protein</fullName>
    </recommendedName>
</protein>
<accession>A0A5E4NRC6</accession>